<feature type="domain" description="NADPH-dependent FMN reductase-like" evidence="2">
    <location>
        <begin position="39"/>
        <end position="122"/>
    </location>
</feature>
<dbReference type="SUPFAM" id="SSF52218">
    <property type="entry name" value="Flavoproteins"/>
    <property type="match status" value="1"/>
</dbReference>
<dbReference type="OrthoDB" id="5736081at2"/>
<evidence type="ECO:0000259" key="2">
    <source>
        <dbReference type="Pfam" id="PF03358"/>
    </source>
</evidence>
<gene>
    <name evidence="3" type="ORF">DFQ45_105116</name>
</gene>
<dbReference type="Gene3D" id="3.40.50.360">
    <property type="match status" value="1"/>
</dbReference>
<dbReference type="InterPro" id="IPR005025">
    <property type="entry name" value="FMN_Rdtase-like_dom"/>
</dbReference>
<evidence type="ECO:0000313" key="4">
    <source>
        <dbReference type="Proteomes" id="UP000294575"/>
    </source>
</evidence>
<sequence>MSKNLLIVAHAPSGNTERMVASLLEGARSAGAQQVIARKQAALQTTIQDVLCADGIILFTPENLGYMSGALKDFFDRVYYPVLEQKQGLPCAVVIRAGHDGTGTQRAIDSILTGLRWRQVQEAMVCRGVWQDGFLQQCHELGQAFAAGLEEGIF</sequence>
<evidence type="ECO:0000256" key="1">
    <source>
        <dbReference type="ARBA" id="ARBA00022643"/>
    </source>
</evidence>
<keyword evidence="4" id="KW-1185">Reference proteome</keyword>
<reference evidence="3 4" key="1">
    <citation type="submission" date="2019-03" db="EMBL/GenBank/DDBJ databases">
        <title>Genomic Encyclopedia of Type Strains, Phase IV (KMG-IV): sequencing the most valuable type-strain genomes for metagenomic binning, comparative biology and taxonomic classification.</title>
        <authorList>
            <person name="Goeker M."/>
        </authorList>
    </citation>
    <scope>NUCLEOTIDE SEQUENCE [LARGE SCALE GENOMIC DNA]</scope>
    <source>
        <strain evidence="3 4">DSM 28679</strain>
    </source>
</reference>
<dbReference type="Pfam" id="PF03358">
    <property type="entry name" value="FMN_red"/>
    <property type="match status" value="1"/>
</dbReference>
<name>A0A4R6U1K8_9GAMM</name>
<dbReference type="Proteomes" id="UP000294575">
    <property type="component" value="Unassembled WGS sequence"/>
</dbReference>
<dbReference type="GO" id="GO:0016655">
    <property type="term" value="F:oxidoreductase activity, acting on NAD(P)H, quinone or similar compound as acceptor"/>
    <property type="evidence" value="ECO:0007669"/>
    <property type="project" value="UniProtKB-ARBA"/>
</dbReference>
<keyword evidence="1" id="KW-0288">FMN</keyword>
<dbReference type="EMBL" id="SNYK01000005">
    <property type="protein sequence ID" value="TDQ38205.1"/>
    <property type="molecule type" value="Genomic_DNA"/>
</dbReference>
<dbReference type="AlphaFoldDB" id="A0A4R6U1K8"/>
<evidence type="ECO:0000313" key="3">
    <source>
        <dbReference type="EMBL" id="TDQ38205.1"/>
    </source>
</evidence>
<dbReference type="InterPro" id="IPR029039">
    <property type="entry name" value="Flavoprotein-like_sf"/>
</dbReference>
<comment type="caution">
    <text evidence="3">The sequence shown here is derived from an EMBL/GenBank/DDBJ whole genome shotgun (WGS) entry which is preliminary data.</text>
</comment>
<accession>A0A4R6U1K8</accession>
<protein>
    <submittedName>
        <fullName evidence="3">NADPH-dependent FMN reductase</fullName>
    </submittedName>
</protein>
<organism evidence="3 4">
    <name type="scientific">Thiopseudomonas denitrificans</name>
    <dbReference type="NCBI Taxonomy" id="1501432"/>
    <lineage>
        <taxon>Bacteria</taxon>
        <taxon>Pseudomonadati</taxon>
        <taxon>Pseudomonadota</taxon>
        <taxon>Gammaproteobacteria</taxon>
        <taxon>Pseudomonadales</taxon>
        <taxon>Pseudomonadaceae</taxon>
        <taxon>Thiopseudomonas</taxon>
    </lineage>
</organism>
<dbReference type="RefSeq" id="WP_101497212.1">
    <property type="nucleotide sequence ID" value="NZ_LNJZ01000008.1"/>
</dbReference>
<proteinExistence type="predicted"/>
<keyword evidence="1" id="KW-0285">Flavoprotein</keyword>